<keyword evidence="3" id="KW-1185">Reference proteome</keyword>
<dbReference type="AlphaFoldDB" id="A0A068S8Y7"/>
<proteinExistence type="predicted"/>
<evidence type="ECO:0000313" key="2">
    <source>
        <dbReference type="EMBL" id="CDH58764.1"/>
    </source>
</evidence>
<feature type="region of interest" description="Disordered" evidence="1">
    <location>
        <begin position="78"/>
        <end position="107"/>
    </location>
</feature>
<protein>
    <submittedName>
        <fullName evidence="2">Uncharacterized protein</fullName>
    </submittedName>
</protein>
<evidence type="ECO:0000256" key="1">
    <source>
        <dbReference type="SAM" id="MobiDB-lite"/>
    </source>
</evidence>
<feature type="compositionally biased region" description="Low complexity" evidence="1">
    <location>
        <begin position="278"/>
        <end position="299"/>
    </location>
</feature>
<dbReference type="VEuPathDB" id="FungiDB:LCOR_09613.1"/>
<feature type="region of interest" description="Disordered" evidence="1">
    <location>
        <begin position="278"/>
        <end position="368"/>
    </location>
</feature>
<feature type="compositionally biased region" description="Basic residues" evidence="1">
    <location>
        <begin position="356"/>
        <end position="368"/>
    </location>
</feature>
<evidence type="ECO:0000313" key="3">
    <source>
        <dbReference type="Proteomes" id="UP000027586"/>
    </source>
</evidence>
<dbReference type="Proteomes" id="UP000027586">
    <property type="component" value="Unassembled WGS sequence"/>
</dbReference>
<dbReference type="EMBL" id="CBTN010000060">
    <property type="protein sequence ID" value="CDH58764.1"/>
    <property type="molecule type" value="Genomic_DNA"/>
</dbReference>
<gene>
    <name evidence="2" type="ORF">LCOR_09613.1</name>
</gene>
<reference evidence="2" key="1">
    <citation type="submission" date="2013-08" db="EMBL/GenBank/DDBJ databases">
        <title>Gene expansion shapes genome architecture in the human pathogen Lichtheimia corymbifera: an evolutionary genomics analysis in the ancient terrestrial Mucorales (Mucoromycotina).</title>
        <authorList>
            <person name="Schwartze V.U."/>
            <person name="Winter S."/>
            <person name="Shelest E."/>
            <person name="Marcet-Houben M."/>
            <person name="Horn F."/>
            <person name="Wehner S."/>
            <person name="Hoffmann K."/>
            <person name="Riege K."/>
            <person name="Sammeth M."/>
            <person name="Nowrousian M."/>
            <person name="Valiante V."/>
            <person name="Linde J."/>
            <person name="Jacobsen I.D."/>
            <person name="Marz M."/>
            <person name="Brakhage A.A."/>
            <person name="Gabaldon T."/>
            <person name="Bocker S."/>
            <person name="Voigt K."/>
        </authorList>
    </citation>
    <scope>NUCLEOTIDE SEQUENCE [LARGE SCALE GENOMIC DNA]</scope>
    <source>
        <strain evidence="2">FSU 9682</strain>
    </source>
</reference>
<name>A0A068S8Y7_9FUNG</name>
<comment type="caution">
    <text evidence="2">The sequence shown here is derived from an EMBL/GenBank/DDBJ whole genome shotgun (WGS) entry which is preliminary data.</text>
</comment>
<sequence>MALDFLSSDIVFPSDSSEPKLATGAVTKLPEPVDWAFHDYYSTACEKNTMPVHSLADYAPLDPVKDNDHDLHTTPSTIAANSQVGVPGNDGGATSATSAAVPVPPSDEDHQKYMRAILCGALETVNNAMQDNHLTRLDKHTSTASANANSNNNNNTATLLDKGWRWEDDVLFGTLAPSPLPESFLPSSPSPLTPVSEDMQYQPHRLDISSIPTPAYNTIDDDELVLDNTSGLTSLITSPIDFNMLPSPESPNSSFYPSLPASPILPEVPSSPISPMAPATPVPTSAPAATITSPSSPISQPMREGKPSIAKSKGWQNLVGRLKKNLATSPLAPNKKQKTPSTSESNTSKKDDRTSRILKRLWFVKKAQ</sequence>
<dbReference type="OrthoDB" id="2269196at2759"/>
<organism evidence="2 3">
    <name type="scientific">Lichtheimia corymbifera JMRC:FSU:9682</name>
    <dbReference type="NCBI Taxonomy" id="1263082"/>
    <lineage>
        <taxon>Eukaryota</taxon>
        <taxon>Fungi</taxon>
        <taxon>Fungi incertae sedis</taxon>
        <taxon>Mucoromycota</taxon>
        <taxon>Mucoromycotina</taxon>
        <taxon>Mucoromycetes</taxon>
        <taxon>Mucorales</taxon>
        <taxon>Lichtheimiaceae</taxon>
        <taxon>Lichtheimia</taxon>
    </lineage>
</organism>
<accession>A0A068S8Y7</accession>